<accession>A0A7S8FFL7</accession>
<evidence type="ECO:0000313" key="2">
    <source>
        <dbReference type="Proteomes" id="UP000593737"/>
    </source>
</evidence>
<protein>
    <submittedName>
        <fullName evidence="1">Uncharacterized protein</fullName>
    </submittedName>
</protein>
<organism evidence="1 2">
    <name type="scientific">Candidatus Nitrospira kreftii</name>
    <dbReference type="NCBI Taxonomy" id="2652173"/>
    <lineage>
        <taxon>Bacteria</taxon>
        <taxon>Pseudomonadati</taxon>
        <taxon>Nitrospirota</taxon>
        <taxon>Nitrospiria</taxon>
        <taxon>Nitrospirales</taxon>
        <taxon>Nitrospiraceae</taxon>
        <taxon>Nitrospira</taxon>
    </lineage>
</organism>
<gene>
    <name evidence="1" type="ORF">Nkreftii_002671</name>
</gene>
<dbReference type="KEGG" id="nkf:Nkreftii_002671"/>
<dbReference type="EMBL" id="CP047423">
    <property type="protein sequence ID" value="QPD04897.1"/>
    <property type="molecule type" value="Genomic_DNA"/>
</dbReference>
<proteinExistence type="predicted"/>
<reference evidence="1 2" key="1">
    <citation type="journal article" date="2020" name="ISME J.">
        <title>Enrichment and physiological characterization of a novel comammox Nitrospira indicates ammonium inhibition of complete nitrification.</title>
        <authorList>
            <person name="Sakoula D."/>
            <person name="Koch H."/>
            <person name="Frank J."/>
            <person name="Jetten M.S.M."/>
            <person name="van Kessel M.A.H.J."/>
            <person name="Lucker S."/>
        </authorList>
    </citation>
    <scope>NUCLEOTIDE SEQUENCE [LARGE SCALE GENOMIC DNA]</scope>
    <source>
        <strain evidence="1">Comreactor17</strain>
    </source>
</reference>
<evidence type="ECO:0000313" key="1">
    <source>
        <dbReference type="EMBL" id="QPD04897.1"/>
    </source>
</evidence>
<dbReference type="AlphaFoldDB" id="A0A7S8FFL7"/>
<dbReference type="Proteomes" id="UP000593737">
    <property type="component" value="Chromosome"/>
</dbReference>
<name>A0A7S8FFL7_9BACT</name>
<sequence>MNQIVKSIEGCRIEPLAPKTVTASELKSSDSWTSWGP</sequence>